<dbReference type="InterPro" id="IPR007219">
    <property type="entry name" value="XnlR_reg_dom"/>
</dbReference>
<dbReference type="GO" id="GO:0005634">
    <property type="term" value="C:nucleus"/>
    <property type="evidence" value="ECO:0007669"/>
    <property type="project" value="TreeGrafter"/>
</dbReference>
<dbReference type="Gene3D" id="4.10.240.10">
    <property type="entry name" value="Zn(2)-C6 fungal-type DNA-binding domain"/>
    <property type="match status" value="1"/>
</dbReference>
<evidence type="ECO:0000259" key="4">
    <source>
        <dbReference type="PROSITE" id="PS50048"/>
    </source>
</evidence>
<dbReference type="EMBL" id="JPKY01000032">
    <property type="protein sequence ID" value="KFH45434.1"/>
    <property type="molecule type" value="Genomic_DNA"/>
</dbReference>
<dbReference type="OrthoDB" id="3034343at2759"/>
<evidence type="ECO:0000313" key="6">
    <source>
        <dbReference type="Proteomes" id="UP000029964"/>
    </source>
</evidence>
<dbReference type="CDD" id="cd12148">
    <property type="entry name" value="fungal_TF_MHR"/>
    <property type="match status" value="1"/>
</dbReference>
<dbReference type="Pfam" id="PF00172">
    <property type="entry name" value="Zn_clus"/>
    <property type="match status" value="1"/>
</dbReference>
<dbReference type="GO" id="GO:0003677">
    <property type="term" value="F:DNA binding"/>
    <property type="evidence" value="ECO:0007669"/>
    <property type="project" value="InterPro"/>
</dbReference>
<accession>A0A086T7V2</accession>
<dbReference type="PROSITE" id="PS00463">
    <property type="entry name" value="ZN2_CY6_FUNGAL_1"/>
    <property type="match status" value="1"/>
</dbReference>
<comment type="caution">
    <text evidence="5">The sequence shown here is derived from an EMBL/GenBank/DDBJ whole genome shotgun (WGS) entry which is preliminary data.</text>
</comment>
<organism evidence="5 6">
    <name type="scientific">Hapsidospora chrysogenum (strain ATCC 11550 / CBS 779.69 / DSM 880 / IAM 14645 / JCM 23072 / IMI 49137)</name>
    <name type="common">Acremonium chrysogenum</name>
    <dbReference type="NCBI Taxonomy" id="857340"/>
    <lineage>
        <taxon>Eukaryota</taxon>
        <taxon>Fungi</taxon>
        <taxon>Dikarya</taxon>
        <taxon>Ascomycota</taxon>
        <taxon>Pezizomycotina</taxon>
        <taxon>Sordariomycetes</taxon>
        <taxon>Hypocreomycetidae</taxon>
        <taxon>Hypocreales</taxon>
        <taxon>Bionectriaceae</taxon>
        <taxon>Hapsidospora</taxon>
    </lineage>
</organism>
<feature type="domain" description="Zn(2)-C6 fungal-type" evidence="4">
    <location>
        <begin position="22"/>
        <end position="54"/>
    </location>
</feature>
<dbReference type="PANTHER" id="PTHR31668:SF10">
    <property type="entry name" value="ZN(II)2CYS6 TRANSCRIPTION FACTOR (EUROFUNG)"/>
    <property type="match status" value="1"/>
</dbReference>
<dbReference type="PROSITE" id="PS50048">
    <property type="entry name" value="ZN2_CY6_FUNGAL_2"/>
    <property type="match status" value="1"/>
</dbReference>
<proteinExistence type="predicted"/>
<dbReference type="InterPro" id="IPR036864">
    <property type="entry name" value="Zn2-C6_fun-type_DNA-bd_sf"/>
</dbReference>
<dbReference type="GO" id="GO:0000981">
    <property type="term" value="F:DNA-binding transcription factor activity, RNA polymerase II-specific"/>
    <property type="evidence" value="ECO:0007669"/>
    <property type="project" value="InterPro"/>
</dbReference>
<keyword evidence="2" id="KW-0539">Nucleus</keyword>
<dbReference type="AlphaFoldDB" id="A0A086T7V2"/>
<evidence type="ECO:0000256" key="1">
    <source>
        <dbReference type="ARBA" id="ARBA00022723"/>
    </source>
</evidence>
<dbReference type="SMART" id="SM00906">
    <property type="entry name" value="Fungal_trans"/>
    <property type="match status" value="1"/>
</dbReference>
<gene>
    <name evidence="5" type="ORF">ACRE_037440</name>
</gene>
<evidence type="ECO:0000256" key="3">
    <source>
        <dbReference type="SAM" id="MobiDB-lite"/>
    </source>
</evidence>
<keyword evidence="6" id="KW-1185">Reference proteome</keyword>
<feature type="region of interest" description="Disordered" evidence="3">
    <location>
        <begin position="55"/>
        <end position="168"/>
    </location>
</feature>
<feature type="compositionally biased region" description="Low complexity" evidence="3">
    <location>
        <begin position="81"/>
        <end position="111"/>
    </location>
</feature>
<dbReference type="Proteomes" id="UP000029964">
    <property type="component" value="Unassembled WGS sequence"/>
</dbReference>
<dbReference type="HOGENOM" id="CLU_009827_0_0_1"/>
<dbReference type="SMART" id="SM00066">
    <property type="entry name" value="GAL4"/>
    <property type="match status" value="1"/>
</dbReference>
<keyword evidence="1" id="KW-0479">Metal-binding</keyword>
<dbReference type="PANTHER" id="PTHR31668">
    <property type="entry name" value="GLUCOSE TRANSPORT TRANSCRIPTION REGULATOR RGT1-RELATED-RELATED"/>
    <property type="match status" value="1"/>
</dbReference>
<dbReference type="STRING" id="857340.A0A086T7V2"/>
<dbReference type="GO" id="GO:0001080">
    <property type="term" value="P:nitrogen catabolite activation of transcription from RNA polymerase II promoter"/>
    <property type="evidence" value="ECO:0007669"/>
    <property type="project" value="TreeGrafter"/>
</dbReference>
<dbReference type="Pfam" id="PF04082">
    <property type="entry name" value="Fungal_trans"/>
    <property type="match status" value="1"/>
</dbReference>
<evidence type="ECO:0000313" key="5">
    <source>
        <dbReference type="EMBL" id="KFH45434.1"/>
    </source>
</evidence>
<evidence type="ECO:0000256" key="2">
    <source>
        <dbReference type="ARBA" id="ARBA00023242"/>
    </source>
</evidence>
<dbReference type="GO" id="GO:0008270">
    <property type="term" value="F:zinc ion binding"/>
    <property type="evidence" value="ECO:0007669"/>
    <property type="project" value="InterPro"/>
</dbReference>
<dbReference type="CDD" id="cd00067">
    <property type="entry name" value="GAL4"/>
    <property type="match status" value="1"/>
</dbReference>
<dbReference type="GO" id="GO:0006351">
    <property type="term" value="P:DNA-templated transcription"/>
    <property type="evidence" value="ECO:0007669"/>
    <property type="project" value="InterPro"/>
</dbReference>
<name>A0A086T7V2_HAPC1</name>
<dbReference type="InterPro" id="IPR001138">
    <property type="entry name" value="Zn2Cys6_DnaBD"/>
</dbReference>
<dbReference type="SUPFAM" id="SSF57701">
    <property type="entry name" value="Zn2/Cys6 DNA-binding domain"/>
    <property type="match status" value="1"/>
</dbReference>
<reference evidence="6" key="1">
    <citation type="journal article" date="2014" name="Genome Announc.">
        <title>Genome sequence and annotation of Acremonium chrysogenum, producer of the beta-lactam antibiotic cephalosporin C.</title>
        <authorList>
            <person name="Terfehr D."/>
            <person name="Dahlmann T.A."/>
            <person name="Specht T."/>
            <person name="Zadra I."/>
            <person name="Kuernsteiner H."/>
            <person name="Kueck U."/>
        </authorList>
    </citation>
    <scope>NUCLEOTIDE SEQUENCE [LARGE SCALE GENOMIC DNA]</scope>
    <source>
        <strain evidence="6">ATCC 11550 / CBS 779.69 / DSM 880 / IAM 14645 / JCM 23072 / IMI 49137</strain>
    </source>
</reference>
<protein>
    <submittedName>
        <fullName evidence="5">Putative transcriptional regulatory protein-like protein</fullName>
    </submittedName>
</protein>
<dbReference type="InterPro" id="IPR050797">
    <property type="entry name" value="Carb_Metab_Trans_Reg"/>
</dbReference>
<sequence>MQNSSPQNQGGRRPYRSHLRPACIPCRRRKSRCQTEVDASVCLMCRAHGSDCVYPRDSASQQQVPAGPAPSAKRHRRAARPRTPVPADAPSGAPASPLRAPARAVGRASAAMDQTRLPDLVSPPLRPVRSTAGHRPTGHYQHSDCDGNPFDSSADDQPQNLHIIGPAGTTDSQVLSDYLAAIPGATRDTRMVVPVPANRSKPVLFTRVQKRPIGISVHRSPSAEKLDVIENLIGPPAPDVIDIYFGKANVCFPLLEETVFRRQHQANKERISPALMACMYAYTSVHWNYSKQLAQHRCPDRRFLWNLATETVYSELHLSPGMSIIKAILLNVGGLPPTSPIGNGVLLGSAVSISHSLGLNHNPIPWEISHTEKCLRMKIWWALLVHDRWTSLAHGTPPHVSDTQYDVPPPTMEYLCENPSDERQEQIASVFIALVKLTDVVYRHLQYIYNVDKDQPNHTTTELELALNNWVESLTGTVRLTILRGSHLDVPGASNLRLSYLTTRLLLQRIELESDKKLFQAQDRRLANRYIQGRRTAEEILLFTQELTQEQLGGFWLSSHAFLYPATVNYLLRCGLETEDSPGRLVQSSPFRIAHELVDTLRAHKEKYSWDLADVCLAQHAEIVDKILASASSHEPQGTRGIFDQQQEEFVLPDASVIDQLFPSLWDPLQNGW</sequence>